<reference evidence="2" key="1">
    <citation type="journal article" date="2024" name="Proc. Natl. Acad. Sci. U.S.A.">
        <title>Extraordinary preservation of gene collinearity over three hundred million years revealed in homosporous lycophytes.</title>
        <authorList>
            <person name="Li C."/>
            <person name="Wickell D."/>
            <person name="Kuo L.Y."/>
            <person name="Chen X."/>
            <person name="Nie B."/>
            <person name="Liao X."/>
            <person name="Peng D."/>
            <person name="Ji J."/>
            <person name="Jenkins J."/>
            <person name="Williams M."/>
            <person name="Shu S."/>
            <person name="Plott C."/>
            <person name="Barry K."/>
            <person name="Rajasekar S."/>
            <person name="Grimwood J."/>
            <person name="Han X."/>
            <person name="Sun S."/>
            <person name="Hou Z."/>
            <person name="He W."/>
            <person name="Dai G."/>
            <person name="Sun C."/>
            <person name="Schmutz J."/>
            <person name="Leebens-Mack J.H."/>
            <person name="Li F.W."/>
            <person name="Wang L."/>
        </authorList>
    </citation>
    <scope>NUCLEOTIDE SEQUENCE [LARGE SCALE GENOMIC DNA]</scope>
    <source>
        <strain evidence="2">cv. PW_Plant_1</strain>
    </source>
</reference>
<evidence type="ECO:0000313" key="1">
    <source>
        <dbReference type="EMBL" id="KAJ7556885.1"/>
    </source>
</evidence>
<gene>
    <name evidence="1" type="ORF">O6H91_05G103100</name>
</gene>
<dbReference type="EMBL" id="CM055096">
    <property type="protein sequence ID" value="KAJ7556885.1"/>
    <property type="molecule type" value="Genomic_DNA"/>
</dbReference>
<dbReference type="Proteomes" id="UP001162992">
    <property type="component" value="Chromosome 5"/>
</dbReference>
<protein>
    <submittedName>
        <fullName evidence="1">Uncharacterized protein</fullName>
    </submittedName>
</protein>
<comment type="caution">
    <text evidence="1">The sequence shown here is derived from an EMBL/GenBank/DDBJ whole genome shotgun (WGS) entry which is preliminary data.</text>
</comment>
<sequence length="544" mass="60384">MAFSRLCSEPLFFITLLVLLSIPFQGNGLSPKKVGSTPRHLSEIIEIRSYTVTINGTSSIAQVSDNYVCATLDYDFCNQALGPCFGVRTNVLDLDLTNDILINAVTALSPLLRLGGSKADELIYDINNNINPCPSGSLCLTMHRWDQLNAFVQQTNARMVFGLNAMTGRMQNHSDPWNSTNCEEFLEYTVNQGYNITGWEFGNEKVDNVNSANFSPSTYAQDVQELRSILDEVYCDHHDLQKPLLIAPDAKFNATWFQEFIQLSGSGVVDRLSHHIYNLGKGDMVTPVHVEKEVFDGDYLNKEISVFQSLQDITNTYGPWAKPMVGESGGLSQGGGPGISNTFVNSFWYLDQLAMAATFDTDIYCRQALVTGYYSLLDNTTFQPNPDYYAALLWKQVMGRTVLSVAKPNETDTSLRVYAHCSKQQTNSITLLLINLSNNTQYFVDTTASIASPARTMAKFRKQSNNLKFDSAQPRYEYHLTSPNDDPLSRTILLNGTPLELQADNQIPTLLPIISNCSQPISVLPVSIVFVTLPNVRAPACTVS</sequence>
<keyword evidence="2" id="KW-1185">Reference proteome</keyword>
<evidence type="ECO:0000313" key="2">
    <source>
        <dbReference type="Proteomes" id="UP001162992"/>
    </source>
</evidence>
<name>A0ACC2DRP9_DIPCM</name>
<accession>A0ACC2DRP9</accession>
<proteinExistence type="predicted"/>
<organism evidence="1 2">
    <name type="scientific">Diphasiastrum complanatum</name>
    <name type="common">Issler's clubmoss</name>
    <name type="synonym">Lycopodium complanatum</name>
    <dbReference type="NCBI Taxonomy" id="34168"/>
    <lineage>
        <taxon>Eukaryota</taxon>
        <taxon>Viridiplantae</taxon>
        <taxon>Streptophyta</taxon>
        <taxon>Embryophyta</taxon>
        <taxon>Tracheophyta</taxon>
        <taxon>Lycopodiopsida</taxon>
        <taxon>Lycopodiales</taxon>
        <taxon>Lycopodiaceae</taxon>
        <taxon>Lycopodioideae</taxon>
        <taxon>Diphasiastrum</taxon>
    </lineage>
</organism>